<dbReference type="InterPro" id="IPR006058">
    <property type="entry name" value="2Fe2S_fd_BS"/>
</dbReference>
<dbReference type="InterPro" id="IPR005107">
    <property type="entry name" value="CO_DH_flav_C"/>
</dbReference>
<dbReference type="Gene3D" id="3.30.390.50">
    <property type="entry name" value="CO dehydrogenase flavoprotein, C-terminal domain"/>
    <property type="match status" value="1"/>
</dbReference>
<dbReference type="PANTHER" id="PTHR42659">
    <property type="entry name" value="XANTHINE DEHYDROGENASE SUBUNIT C-RELATED"/>
    <property type="match status" value="1"/>
</dbReference>
<dbReference type="SUPFAM" id="SSF54292">
    <property type="entry name" value="2Fe-2S ferredoxin-like"/>
    <property type="match status" value="1"/>
</dbReference>
<dbReference type="InterPro" id="IPR051312">
    <property type="entry name" value="Diverse_Substr_Oxidored"/>
</dbReference>
<evidence type="ECO:0000256" key="2">
    <source>
        <dbReference type="ARBA" id="ARBA00022723"/>
    </source>
</evidence>
<dbReference type="InterPro" id="IPR012175">
    <property type="entry name" value="Xanth_DH_ssu_bac"/>
</dbReference>
<dbReference type="InterPro" id="IPR002888">
    <property type="entry name" value="2Fe-2S-bd"/>
</dbReference>
<keyword evidence="4" id="KW-0560">Oxidoreductase</keyword>
<dbReference type="CDD" id="cd00207">
    <property type="entry name" value="fer2"/>
    <property type="match status" value="1"/>
</dbReference>
<evidence type="ECO:0000256" key="5">
    <source>
        <dbReference type="ARBA" id="ARBA00023004"/>
    </source>
</evidence>
<evidence type="ECO:0000313" key="8">
    <source>
        <dbReference type="EMBL" id="GAA5228985.1"/>
    </source>
</evidence>
<dbReference type="InterPro" id="IPR036318">
    <property type="entry name" value="FAD-bd_PCMH-like_sf"/>
</dbReference>
<sequence length="551" mass="57896">MTETANQAGTGAAATALSVNGSHMSVDGVAPHTTTLQWLRSNGITGPKEGCAEGECGACAVMVSRPDGERGTRWTSINSCLVPAAALAGQEIYTAEGLASSDALHPVQQEMATRGGSQCGYCTPGFISSMAAEYYREDRSGCSCGTGGCGSSPTTSDIVSPAHAEPSGNALPWPLVVDDAAERLETWLPPRTEGDSAAKIQPATRYEETSTHEPEIGPNGFDLHALSGNLCRCTGYRPIRDAAFALADVDPADPIAQRRERPAPVSSPLRIESPGGTFVRPANLEEALGLLTGTPQAVLLAGSTDWGVELTIKHRRAPLTIAIDQLAELRQFHVTDDHLEIGAALTLSEVERLLDGSVPLLAHLFPLFASRLIRNAATIGGNLGTGSPIGDIAPALLALDAELVLSSPRGDRTISLDDYFTGYRTSVRAEDELIRAVRIPTPLAPLSRFYKVAKRKYDDISSVAVAIAATVTDGGIEHIRIGVGGAAATTLRAKNTEAALLNKPWTAGTFEAAASIMLAEGTPMSDHRASAAYRSATLAQSIRRFYAEATS</sequence>
<protein>
    <submittedName>
        <fullName evidence="8">FAD binding domain-containing protein</fullName>
    </submittedName>
</protein>
<evidence type="ECO:0000259" key="6">
    <source>
        <dbReference type="PROSITE" id="PS51085"/>
    </source>
</evidence>
<name>A0ABP9TVP7_9MICC</name>
<evidence type="ECO:0000256" key="4">
    <source>
        <dbReference type="ARBA" id="ARBA00023002"/>
    </source>
</evidence>
<keyword evidence="1" id="KW-0285">Flavoprotein</keyword>
<accession>A0ABP9TVP7</accession>
<dbReference type="InterPro" id="IPR002346">
    <property type="entry name" value="Mopterin_DH_FAD-bd"/>
</dbReference>
<dbReference type="RefSeq" id="WP_210101435.1">
    <property type="nucleotide sequence ID" value="NZ_BAABLK010000092.1"/>
</dbReference>
<comment type="caution">
    <text evidence="8">The sequence shown here is derived from an EMBL/GenBank/DDBJ whole genome shotgun (WGS) entry which is preliminary data.</text>
</comment>
<dbReference type="PROSITE" id="PS51387">
    <property type="entry name" value="FAD_PCMH"/>
    <property type="match status" value="1"/>
</dbReference>
<dbReference type="InterPro" id="IPR016169">
    <property type="entry name" value="FAD-bd_PCMH_sub2"/>
</dbReference>
<dbReference type="InterPro" id="IPR036884">
    <property type="entry name" value="2Fe-2S-bd_dom_sf"/>
</dbReference>
<keyword evidence="5" id="KW-0408">Iron</keyword>
<dbReference type="InterPro" id="IPR016166">
    <property type="entry name" value="FAD-bd_PCMH"/>
</dbReference>
<feature type="domain" description="2Fe-2S ferredoxin-type" evidence="6">
    <location>
        <begin position="13"/>
        <end position="98"/>
    </location>
</feature>
<dbReference type="Gene3D" id="1.10.150.120">
    <property type="entry name" value="[2Fe-2S]-binding domain"/>
    <property type="match status" value="1"/>
</dbReference>
<dbReference type="SUPFAM" id="SSF47741">
    <property type="entry name" value="CO dehydrogenase ISP C-domain like"/>
    <property type="match status" value="2"/>
</dbReference>
<dbReference type="SMART" id="SM01092">
    <property type="entry name" value="CO_deh_flav_C"/>
    <property type="match status" value="1"/>
</dbReference>
<dbReference type="SUPFAM" id="SSF56176">
    <property type="entry name" value="FAD-binding/transporter-associated domain-like"/>
    <property type="match status" value="1"/>
</dbReference>
<dbReference type="Proteomes" id="UP001501257">
    <property type="component" value="Unassembled WGS sequence"/>
</dbReference>
<proteinExistence type="predicted"/>
<keyword evidence="2" id="KW-0479">Metal-binding</keyword>
<evidence type="ECO:0000256" key="1">
    <source>
        <dbReference type="ARBA" id="ARBA00022630"/>
    </source>
</evidence>
<reference evidence="9" key="1">
    <citation type="journal article" date="2019" name="Int. J. Syst. Evol. Microbiol.">
        <title>The Global Catalogue of Microorganisms (GCM) 10K type strain sequencing project: providing services to taxonomists for standard genome sequencing and annotation.</title>
        <authorList>
            <consortium name="The Broad Institute Genomics Platform"/>
            <consortium name="The Broad Institute Genome Sequencing Center for Infectious Disease"/>
            <person name="Wu L."/>
            <person name="Ma J."/>
        </authorList>
    </citation>
    <scope>NUCLEOTIDE SEQUENCE [LARGE SCALE GENOMIC DNA]</scope>
    <source>
        <strain evidence="9">JCM 18952</strain>
    </source>
</reference>
<gene>
    <name evidence="8" type="ORF">GCM10025778_35240</name>
</gene>
<organism evidence="8 9">
    <name type="scientific">Paeniglutamicibacter antarcticus</name>
    <dbReference type="NCBI Taxonomy" id="494023"/>
    <lineage>
        <taxon>Bacteria</taxon>
        <taxon>Bacillati</taxon>
        <taxon>Actinomycetota</taxon>
        <taxon>Actinomycetes</taxon>
        <taxon>Micrococcales</taxon>
        <taxon>Micrococcaceae</taxon>
        <taxon>Paeniglutamicibacter</taxon>
    </lineage>
</organism>
<dbReference type="InterPro" id="IPR001041">
    <property type="entry name" value="2Fe-2S_ferredoxin-type"/>
</dbReference>
<dbReference type="PANTHER" id="PTHR42659:SF2">
    <property type="entry name" value="XANTHINE DEHYDROGENASE SUBUNIT C-RELATED"/>
    <property type="match status" value="1"/>
</dbReference>
<keyword evidence="3" id="KW-0274">FAD</keyword>
<dbReference type="Pfam" id="PF03450">
    <property type="entry name" value="CO_deh_flav_C"/>
    <property type="match status" value="1"/>
</dbReference>
<dbReference type="PROSITE" id="PS00197">
    <property type="entry name" value="2FE2S_FER_1"/>
    <property type="match status" value="1"/>
</dbReference>
<evidence type="ECO:0000256" key="3">
    <source>
        <dbReference type="ARBA" id="ARBA00022827"/>
    </source>
</evidence>
<evidence type="ECO:0000259" key="7">
    <source>
        <dbReference type="PROSITE" id="PS51387"/>
    </source>
</evidence>
<dbReference type="PIRSF" id="PIRSF036557">
    <property type="entry name" value="XdhA_RC"/>
    <property type="match status" value="1"/>
</dbReference>
<dbReference type="Gene3D" id="3.30.43.10">
    <property type="entry name" value="Uridine Diphospho-n-acetylenolpyruvylglucosamine Reductase, domain 2"/>
    <property type="match status" value="1"/>
</dbReference>
<dbReference type="Pfam" id="PF01799">
    <property type="entry name" value="Fer2_2"/>
    <property type="match status" value="1"/>
</dbReference>
<evidence type="ECO:0000313" key="9">
    <source>
        <dbReference type="Proteomes" id="UP001501257"/>
    </source>
</evidence>
<dbReference type="Gene3D" id="3.10.20.30">
    <property type="match status" value="1"/>
</dbReference>
<dbReference type="InterPro" id="IPR036683">
    <property type="entry name" value="CO_DH_flav_C_dom_sf"/>
</dbReference>
<keyword evidence="9" id="KW-1185">Reference proteome</keyword>
<dbReference type="InterPro" id="IPR016167">
    <property type="entry name" value="FAD-bd_PCMH_sub1"/>
</dbReference>
<dbReference type="InterPro" id="IPR036010">
    <property type="entry name" value="2Fe-2S_ferredoxin-like_sf"/>
</dbReference>
<dbReference type="InterPro" id="IPR012675">
    <property type="entry name" value="Beta-grasp_dom_sf"/>
</dbReference>
<dbReference type="Gene3D" id="3.30.465.10">
    <property type="match status" value="1"/>
</dbReference>
<dbReference type="Pfam" id="PF00111">
    <property type="entry name" value="Fer2"/>
    <property type="match status" value="1"/>
</dbReference>
<feature type="domain" description="FAD-binding PCMH-type" evidence="7">
    <location>
        <begin position="271"/>
        <end position="444"/>
    </location>
</feature>
<dbReference type="Pfam" id="PF00941">
    <property type="entry name" value="FAD_binding_5"/>
    <property type="match status" value="1"/>
</dbReference>
<dbReference type="SUPFAM" id="SSF55447">
    <property type="entry name" value="CO dehydrogenase flavoprotein C-terminal domain-like"/>
    <property type="match status" value="1"/>
</dbReference>
<dbReference type="EMBL" id="BAABLK010000092">
    <property type="protein sequence ID" value="GAA5228985.1"/>
    <property type="molecule type" value="Genomic_DNA"/>
</dbReference>
<dbReference type="PROSITE" id="PS51085">
    <property type="entry name" value="2FE2S_FER_2"/>
    <property type="match status" value="1"/>
</dbReference>